<reference evidence="7 8" key="1">
    <citation type="submission" date="2018-12" db="EMBL/GenBank/DDBJ databases">
        <title>Complete Genome Sequence of the Corallopyronin A producing Myxobacterium Corallococcus coralloides B035.</title>
        <authorList>
            <person name="Bouhired S.M."/>
            <person name="Rupp O."/>
            <person name="Blom J."/>
            <person name="Schaeberle T.F."/>
            <person name="Kehraus S."/>
            <person name="Schiefer A."/>
            <person name="Pfarr K."/>
            <person name="Goesmann A."/>
            <person name="Hoerauf A."/>
            <person name="Koenig G.M."/>
        </authorList>
    </citation>
    <scope>NUCLEOTIDE SEQUENCE [LARGE SCALE GENOMIC DNA]</scope>
    <source>
        <strain evidence="7 8">B035</strain>
    </source>
</reference>
<evidence type="ECO:0000313" key="7">
    <source>
        <dbReference type="EMBL" id="QAT82330.1"/>
    </source>
</evidence>
<evidence type="ECO:0000256" key="5">
    <source>
        <dbReference type="ARBA" id="ARBA00023136"/>
    </source>
</evidence>
<accession>A0A410RK97</accession>
<name>A0A410RK97_CORCK</name>
<dbReference type="RefSeq" id="WP_205694730.1">
    <property type="nucleotide sequence ID" value="NZ_CP034669.1"/>
</dbReference>
<organism evidence="7 8">
    <name type="scientific">Corallococcus coralloides</name>
    <name type="common">Myxococcus coralloides</name>
    <dbReference type="NCBI Taxonomy" id="184914"/>
    <lineage>
        <taxon>Bacteria</taxon>
        <taxon>Pseudomonadati</taxon>
        <taxon>Myxococcota</taxon>
        <taxon>Myxococcia</taxon>
        <taxon>Myxococcales</taxon>
        <taxon>Cystobacterineae</taxon>
        <taxon>Myxococcaceae</taxon>
        <taxon>Corallococcus</taxon>
    </lineage>
</organism>
<evidence type="ECO:0000256" key="2">
    <source>
        <dbReference type="ARBA" id="ARBA00022475"/>
    </source>
</evidence>
<keyword evidence="4 6" id="KW-1133">Transmembrane helix</keyword>
<proteinExistence type="predicted"/>
<dbReference type="Proteomes" id="UP000288758">
    <property type="component" value="Chromosome"/>
</dbReference>
<dbReference type="EMBL" id="CP034669">
    <property type="protein sequence ID" value="QAT82330.1"/>
    <property type="molecule type" value="Genomic_DNA"/>
</dbReference>
<comment type="subcellular location">
    <subcellularLocation>
        <location evidence="1">Cell membrane</location>
        <topology evidence="1">Multi-pass membrane protein</topology>
    </subcellularLocation>
</comment>
<evidence type="ECO:0000256" key="6">
    <source>
        <dbReference type="SAM" id="Phobius"/>
    </source>
</evidence>
<evidence type="ECO:0000256" key="3">
    <source>
        <dbReference type="ARBA" id="ARBA00022692"/>
    </source>
</evidence>
<feature type="transmembrane region" description="Helical" evidence="6">
    <location>
        <begin position="153"/>
        <end position="172"/>
    </location>
</feature>
<keyword evidence="3 6" id="KW-0812">Transmembrane</keyword>
<evidence type="ECO:0000256" key="4">
    <source>
        <dbReference type="ARBA" id="ARBA00022989"/>
    </source>
</evidence>
<protein>
    <submittedName>
        <fullName evidence="7">Uncharacterized protein</fullName>
    </submittedName>
</protein>
<gene>
    <name evidence="7" type="ORF">EJ065_0725</name>
</gene>
<dbReference type="AlphaFoldDB" id="A0A410RK97"/>
<sequence length="358" mass="36604">MSNVHHEGALAGPGAAAGEGLSASPCVWRRRLLTVLKPVFAMGGLGMLGALVHKAGAGELKTTLLDALPLLPWVVFIEMGRQACDATATRLSYGARARQVPLSVLVRAQLIGTAVSSMAPAGRTAAEATKATLLTPYTGGAAATAAAATSQSASLGAGGLISFPCALAAYLMTGWSTFTVAMLVHGFVLLLASLGVRAGLRAKRLGAWMRRRCGKWGEHAEAFQASVCAGGLCPWRPMLAFLGSRVLQVMQYAVLAHAVGIDATVVQALFTQGLYLVALAMGSLVPGQVGVTDGMFSLAAGAMGTTAAKAMSIALLAHTVQAVFVLVGALTPLVWRAKAKVAAAAPVVPPVLPAPVYR</sequence>
<keyword evidence="5 6" id="KW-0472">Membrane</keyword>
<evidence type="ECO:0000256" key="1">
    <source>
        <dbReference type="ARBA" id="ARBA00004651"/>
    </source>
</evidence>
<feature type="transmembrane region" description="Helical" evidence="6">
    <location>
        <begin position="273"/>
        <end position="291"/>
    </location>
</feature>
<dbReference type="InterPro" id="IPR022791">
    <property type="entry name" value="L-PG_synthase/AglD"/>
</dbReference>
<feature type="transmembrane region" description="Helical" evidence="6">
    <location>
        <begin position="311"/>
        <end position="335"/>
    </location>
</feature>
<evidence type="ECO:0000313" key="8">
    <source>
        <dbReference type="Proteomes" id="UP000288758"/>
    </source>
</evidence>
<dbReference type="Pfam" id="PF03706">
    <property type="entry name" value="LPG_synthase_TM"/>
    <property type="match status" value="1"/>
</dbReference>
<feature type="transmembrane region" description="Helical" evidence="6">
    <location>
        <begin position="178"/>
        <end position="200"/>
    </location>
</feature>
<keyword evidence="2" id="KW-1003">Cell membrane</keyword>
<dbReference type="GO" id="GO:0005886">
    <property type="term" value="C:plasma membrane"/>
    <property type="evidence" value="ECO:0007669"/>
    <property type="project" value="UniProtKB-SubCell"/>
</dbReference>